<dbReference type="PANTHER" id="PTHR36842:SF1">
    <property type="entry name" value="PROTEIN TOLB"/>
    <property type="match status" value="1"/>
</dbReference>
<dbReference type="InterPro" id="IPR022409">
    <property type="entry name" value="PKD/Chitinase_dom"/>
</dbReference>
<dbReference type="InterPro" id="IPR013783">
    <property type="entry name" value="Ig-like_fold"/>
</dbReference>
<dbReference type="InterPro" id="IPR011047">
    <property type="entry name" value="Quinoprotein_ADH-like_sf"/>
</dbReference>
<feature type="domain" description="PKD" evidence="2">
    <location>
        <begin position="266"/>
        <end position="319"/>
    </location>
</feature>
<dbReference type="AlphaFoldDB" id="A0A7C1CFC2"/>
<dbReference type="SUPFAM" id="SSF50998">
    <property type="entry name" value="Quinoprotein alcohol dehydrogenase-like"/>
    <property type="match status" value="1"/>
</dbReference>
<keyword evidence="1" id="KW-1133">Transmembrane helix</keyword>
<dbReference type="SUPFAM" id="SSF49299">
    <property type="entry name" value="PKD domain"/>
    <property type="match status" value="2"/>
</dbReference>
<dbReference type="Gene3D" id="2.130.10.10">
    <property type="entry name" value="YVTN repeat-like/Quinoprotein amine dehydrogenase"/>
    <property type="match status" value="1"/>
</dbReference>
<dbReference type="PANTHER" id="PTHR36842">
    <property type="entry name" value="PROTEIN TOLB HOMOLOG"/>
    <property type="match status" value="1"/>
</dbReference>
<feature type="transmembrane region" description="Helical" evidence="1">
    <location>
        <begin position="412"/>
        <end position="434"/>
    </location>
</feature>
<evidence type="ECO:0000259" key="2">
    <source>
        <dbReference type="PROSITE" id="PS50093"/>
    </source>
</evidence>
<dbReference type="InterPro" id="IPR000601">
    <property type="entry name" value="PKD_dom"/>
</dbReference>
<reference evidence="3" key="1">
    <citation type="journal article" date="2020" name="mSystems">
        <title>Genome- and Community-Level Interaction Insights into Carbon Utilization and Element Cycling Functions of Hydrothermarchaeota in Hydrothermal Sediment.</title>
        <authorList>
            <person name="Zhou Z."/>
            <person name="Liu Y."/>
            <person name="Xu W."/>
            <person name="Pan J."/>
            <person name="Luo Z.H."/>
            <person name="Li M."/>
        </authorList>
    </citation>
    <scope>NUCLEOTIDE SEQUENCE [LARGE SCALE GENOMIC DNA]</scope>
    <source>
        <strain evidence="3">SpSt-116</strain>
    </source>
</reference>
<dbReference type="PROSITE" id="PS50093">
    <property type="entry name" value="PKD"/>
    <property type="match status" value="2"/>
</dbReference>
<dbReference type="CDD" id="cd00146">
    <property type="entry name" value="PKD"/>
    <property type="match status" value="2"/>
</dbReference>
<sequence length="451" mass="49972">MKMPYMFGRLIFLPKHRLKQPFIILIILVVLPSLQYCLSPMQLVKAEEQKIIPTVIWRYEVPIYDVVVSVSVSSDGSYIVALTRNGFFLLLSRDGRLLWNYSIGYYYINSVSISSDGSYIAVGARDPLASRDAIFLFSRDGRLLWNYSIYSIYCLVVSVSISSDGSYIAVGNRSAFGYSTILLLSRDGRLLLNYSTVGAVYSISISSDGSYMATSLSNTIYFFGLSWKALSPFLTLYDPQIAGLTVSINGTTAPGYKDAKITRIFWDWGDGFSEDHSFPASHTYSKPGTYTITVTAYQSDGLSTTKTLTLKVEAENSPPIVDFSYSPPLPLAGEAVSFIDKSYDPDGNIVLWHWDFGDGTTSSDRNPTHVYVSPGTYTVTLTVRDNKGTEKSIIKIIQVEAVQTVRTSKSKYLFTLATIMLGVLIVLTTSYILAKRRTPKPPPLPPPPPPS</sequence>
<accession>A0A7C1CFC2</accession>
<dbReference type="Pfam" id="PF18911">
    <property type="entry name" value="PKD_4"/>
    <property type="match status" value="2"/>
</dbReference>
<keyword evidence="1" id="KW-0472">Membrane</keyword>
<name>A0A7C1CFC2_9CREN</name>
<dbReference type="SMART" id="SM00089">
    <property type="entry name" value="PKD"/>
    <property type="match status" value="2"/>
</dbReference>
<dbReference type="Gene3D" id="2.60.40.10">
    <property type="entry name" value="Immunoglobulins"/>
    <property type="match status" value="2"/>
</dbReference>
<organism evidence="3">
    <name type="scientific">Thermofilum adornatum</name>
    <dbReference type="NCBI Taxonomy" id="1365176"/>
    <lineage>
        <taxon>Archaea</taxon>
        <taxon>Thermoproteota</taxon>
        <taxon>Thermoprotei</taxon>
        <taxon>Thermofilales</taxon>
        <taxon>Thermofilaceae</taxon>
        <taxon>Thermofilum</taxon>
    </lineage>
</organism>
<comment type="caution">
    <text evidence="3">The sequence shown here is derived from an EMBL/GenBank/DDBJ whole genome shotgun (WGS) entry which is preliminary data.</text>
</comment>
<dbReference type="InterPro" id="IPR015943">
    <property type="entry name" value="WD40/YVTN_repeat-like_dom_sf"/>
</dbReference>
<evidence type="ECO:0000256" key="1">
    <source>
        <dbReference type="SAM" id="Phobius"/>
    </source>
</evidence>
<gene>
    <name evidence="3" type="ORF">ENN26_03745</name>
</gene>
<evidence type="ECO:0000313" key="3">
    <source>
        <dbReference type="EMBL" id="HDP14874.1"/>
    </source>
</evidence>
<protein>
    <submittedName>
        <fullName evidence="3">PKD domain-containing protein</fullName>
    </submittedName>
</protein>
<dbReference type="EMBL" id="DSAY01000072">
    <property type="protein sequence ID" value="HDP14874.1"/>
    <property type="molecule type" value="Genomic_DNA"/>
</dbReference>
<feature type="domain" description="PKD" evidence="2">
    <location>
        <begin position="319"/>
        <end position="401"/>
    </location>
</feature>
<dbReference type="InterPro" id="IPR035986">
    <property type="entry name" value="PKD_dom_sf"/>
</dbReference>
<keyword evidence="1" id="KW-0812">Transmembrane</keyword>
<proteinExistence type="predicted"/>